<evidence type="ECO:0000313" key="5">
    <source>
        <dbReference type="EMBL" id="TYC46840.1"/>
    </source>
</evidence>
<dbReference type="OrthoDB" id="3199595at2"/>
<feature type="domain" description="Phage replisome organiser N-terminal" evidence="4">
    <location>
        <begin position="13"/>
        <end position="131"/>
    </location>
</feature>
<evidence type="ECO:0000313" key="6">
    <source>
        <dbReference type="Proteomes" id="UP000442244"/>
    </source>
</evidence>
<proteinExistence type="inferred from homology"/>
<protein>
    <submittedName>
        <fullName evidence="5">DnaD domain protein</fullName>
    </submittedName>
</protein>
<dbReference type="SUPFAM" id="SSF158499">
    <property type="entry name" value="DnaD domain-like"/>
    <property type="match status" value="1"/>
</dbReference>
<dbReference type="Proteomes" id="UP000442244">
    <property type="component" value="Unassembled WGS sequence"/>
</dbReference>
<dbReference type="InterPro" id="IPR053162">
    <property type="entry name" value="DnaD"/>
</dbReference>
<dbReference type="NCBIfam" id="TIGR01446">
    <property type="entry name" value="DnaD_dom"/>
    <property type="match status" value="1"/>
</dbReference>
<keyword evidence="6" id="KW-1185">Reference proteome</keyword>
<organism evidence="5 6">
    <name type="scientific">Leuconostoc litchii</name>
    <dbReference type="NCBI Taxonomy" id="1981069"/>
    <lineage>
        <taxon>Bacteria</taxon>
        <taxon>Bacillati</taxon>
        <taxon>Bacillota</taxon>
        <taxon>Bacilli</taxon>
        <taxon>Lactobacillales</taxon>
        <taxon>Lactobacillaceae</taxon>
        <taxon>Leuconostoc</taxon>
    </lineage>
</organism>
<evidence type="ECO:0000259" key="4">
    <source>
        <dbReference type="Pfam" id="PF09681"/>
    </source>
</evidence>
<sequence length="277" mass="31434">MADNKQEEKRYFWIKIRQDFFTDPYIKLLRRMAGGDTYTIIYLKMLVKSADTNGTIYFQGAGQDLAEELSLMLDEGVEDVRALLAYLEAKKLLLHPDFTEDIYLVATPDLTGSETGAAQRVRKFRARQKQKTLQSNSDVTTCYDSKSKSKSKNTELEQELDTETETPYSKIVSLFENNGFGSVGGITSQNIQDELKDFTDNSDVDEATKLLQKAIEIAVNNGKNSFSYVWGITKRWYNSGIFTIEALEAEEKKRTFSKGYGNTTKKEKLENGGYGTR</sequence>
<accession>A0A6P2CLH5</accession>
<dbReference type="PANTHER" id="PTHR37293:SF5">
    <property type="entry name" value="DNA REPLICATION PROTEIN"/>
    <property type="match status" value="1"/>
</dbReference>
<dbReference type="InterPro" id="IPR006343">
    <property type="entry name" value="DnaB/C_C"/>
</dbReference>
<dbReference type="PANTHER" id="PTHR37293">
    <property type="entry name" value="PHAGE REPLICATION PROTEIN-RELATED"/>
    <property type="match status" value="1"/>
</dbReference>
<dbReference type="AlphaFoldDB" id="A0A6P2CLH5"/>
<reference evidence="5 6" key="1">
    <citation type="submission" date="2019-01" db="EMBL/GenBank/DDBJ databases">
        <title>Leuconostoc litchii sp. nov., a novel lactic acid bacterium isolated from lychee.</title>
        <authorList>
            <person name="Wang L.-T."/>
        </authorList>
    </citation>
    <scope>NUCLEOTIDE SEQUENCE [LARGE SCALE GENOMIC DNA]</scope>
    <source>
        <strain evidence="5 6">MB7</strain>
    </source>
</reference>
<feature type="compositionally biased region" description="Polar residues" evidence="2">
    <location>
        <begin position="135"/>
        <end position="144"/>
    </location>
</feature>
<evidence type="ECO:0000256" key="1">
    <source>
        <dbReference type="ARBA" id="ARBA00093462"/>
    </source>
</evidence>
<feature type="domain" description="DnaB/C C-terminal" evidence="3">
    <location>
        <begin position="183"/>
        <end position="250"/>
    </location>
</feature>
<gene>
    <name evidence="5" type="ORF">ESZ47_01480</name>
</gene>
<evidence type="ECO:0000259" key="3">
    <source>
        <dbReference type="Pfam" id="PF07261"/>
    </source>
</evidence>
<dbReference type="Pfam" id="PF09681">
    <property type="entry name" value="Phage_rep_org_N"/>
    <property type="match status" value="1"/>
</dbReference>
<dbReference type="InterPro" id="IPR010056">
    <property type="entry name" value="Phage_rep_org__N"/>
</dbReference>
<dbReference type="NCBIfam" id="TIGR01714">
    <property type="entry name" value="phage_rep_org_N"/>
    <property type="match status" value="1"/>
</dbReference>
<name>A0A6P2CLH5_9LACO</name>
<feature type="region of interest" description="Disordered" evidence="2">
    <location>
        <begin position="135"/>
        <end position="164"/>
    </location>
</feature>
<dbReference type="RefSeq" id="WP_148604120.1">
    <property type="nucleotide sequence ID" value="NZ_SDGY01000001.1"/>
</dbReference>
<evidence type="ECO:0000256" key="2">
    <source>
        <dbReference type="SAM" id="MobiDB-lite"/>
    </source>
</evidence>
<dbReference type="Pfam" id="PF07261">
    <property type="entry name" value="DnaB_2"/>
    <property type="match status" value="1"/>
</dbReference>
<dbReference type="EMBL" id="SDGY01000001">
    <property type="protein sequence ID" value="TYC46840.1"/>
    <property type="molecule type" value="Genomic_DNA"/>
</dbReference>
<comment type="caution">
    <text evidence="5">The sequence shown here is derived from an EMBL/GenBank/DDBJ whole genome shotgun (WGS) entry which is preliminary data.</text>
</comment>
<dbReference type="Gene3D" id="1.10.10.630">
    <property type="entry name" value="DnaD domain-like"/>
    <property type="match status" value="1"/>
</dbReference>
<dbReference type="InterPro" id="IPR034829">
    <property type="entry name" value="DnaD-like_sf"/>
</dbReference>
<comment type="similarity">
    <text evidence="1">Belongs to the DnaB/DnaD family.</text>
</comment>